<sequence length="515" mass="55949">MTRRARQKTAAFEWRAIRAMALAVTPLVGIPSMALAQSDGSGRTWTLSPAASLRQTLTDNYQASSDGESDAITQATVSVRLLGTGSRVRGSLEYSLSSLLYARHSEENDLQNTLNGVGTAELVDNWAFVDLAGSISQQQISAFGPTATDPSLASGNRSETRTFSVSPYIQGELGSLARYEARLNYGVNRSSSFSAANSKSTGGRLSLRGGDTQRTLAWSMSASRDTVDYDSGTSTETDTLRGTLSYPLMSSLVLTGIGGTEWTDLQSPEKKSYEIAGLQLDWVPSERTKLSARYEKRFFGSSHAVSFTFRTPRTVWNFIDSRDVSTGGPNGRSGGITVYDLLFQQFASAEPDLLRRDLLVREVIAIYGLNPNSTAIPGFLTASPTLQRVQSLSLALMGIRSTVVFQATRTSSRQLQRATDTGDDFGASNSVHQRGFNANWSHRLTQQSSINTTLGWVRSTGEFSSQRTSVRSLSAGWTTRLSPRADLGVSARYSQSSGTTQFTERALIANFGYQF</sequence>
<evidence type="ECO:0000313" key="1">
    <source>
        <dbReference type="EMBL" id="MEF7616875.1"/>
    </source>
</evidence>
<dbReference type="Proteomes" id="UP001336250">
    <property type="component" value="Unassembled WGS sequence"/>
</dbReference>
<name>A0AAW9QHZ1_9BURK</name>
<dbReference type="EMBL" id="JAZIBG010000049">
    <property type="protein sequence ID" value="MEF7616875.1"/>
    <property type="molecule type" value="Genomic_DNA"/>
</dbReference>
<dbReference type="NCBIfam" id="TIGR03016">
    <property type="entry name" value="pepcterm_hypo_1"/>
    <property type="match status" value="1"/>
</dbReference>
<comment type="caution">
    <text evidence="1">The sequence shown here is derived from an EMBL/GenBank/DDBJ whole genome shotgun (WGS) entry which is preliminary data.</text>
</comment>
<keyword evidence="2" id="KW-1185">Reference proteome</keyword>
<dbReference type="RefSeq" id="WP_332292477.1">
    <property type="nucleotide sequence ID" value="NZ_JAZIBG010000049.1"/>
</dbReference>
<accession>A0AAW9QHZ1</accession>
<dbReference type="InterPro" id="IPR017467">
    <property type="entry name" value="CHP03016_PEP-CTERM"/>
</dbReference>
<evidence type="ECO:0000313" key="2">
    <source>
        <dbReference type="Proteomes" id="UP001336250"/>
    </source>
</evidence>
<organism evidence="1 2">
    <name type="scientific">Aquincola agrisoli</name>
    <dbReference type="NCBI Taxonomy" id="3119538"/>
    <lineage>
        <taxon>Bacteria</taxon>
        <taxon>Pseudomonadati</taxon>
        <taxon>Pseudomonadota</taxon>
        <taxon>Betaproteobacteria</taxon>
        <taxon>Burkholderiales</taxon>
        <taxon>Sphaerotilaceae</taxon>
        <taxon>Aquincola</taxon>
    </lineage>
</organism>
<proteinExistence type="predicted"/>
<reference evidence="1 2" key="1">
    <citation type="submission" date="2024-02" db="EMBL/GenBank/DDBJ databases">
        <title>Genome sequence of Aquincola sp. MAHUQ-54.</title>
        <authorList>
            <person name="Huq M.A."/>
        </authorList>
    </citation>
    <scope>NUCLEOTIDE SEQUENCE [LARGE SCALE GENOMIC DNA]</scope>
    <source>
        <strain evidence="1 2">MAHUQ-54</strain>
    </source>
</reference>
<protein>
    <submittedName>
        <fullName evidence="1">TIGR03016 family PEP-CTERM system-associated outer membrane protein</fullName>
    </submittedName>
</protein>
<dbReference type="AlphaFoldDB" id="A0AAW9QHZ1"/>
<gene>
    <name evidence="1" type="ORF">V4F39_23375</name>
</gene>